<comment type="caution">
    <text evidence="2">The sequence shown here is derived from an EMBL/GenBank/DDBJ whole genome shotgun (WGS) entry which is preliminary data.</text>
</comment>
<keyword evidence="3" id="KW-1185">Reference proteome</keyword>
<evidence type="ECO:0000313" key="2">
    <source>
        <dbReference type="EMBL" id="KAH3789564.1"/>
    </source>
</evidence>
<dbReference type="Proteomes" id="UP000828390">
    <property type="component" value="Unassembled WGS sequence"/>
</dbReference>
<dbReference type="InterPro" id="IPR000477">
    <property type="entry name" value="RT_dom"/>
</dbReference>
<name>A0A9D4EZD8_DREPO</name>
<organism evidence="2 3">
    <name type="scientific">Dreissena polymorpha</name>
    <name type="common">Zebra mussel</name>
    <name type="synonym">Mytilus polymorpha</name>
    <dbReference type="NCBI Taxonomy" id="45954"/>
    <lineage>
        <taxon>Eukaryota</taxon>
        <taxon>Metazoa</taxon>
        <taxon>Spiralia</taxon>
        <taxon>Lophotrochozoa</taxon>
        <taxon>Mollusca</taxon>
        <taxon>Bivalvia</taxon>
        <taxon>Autobranchia</taxon>
        <taxon>Heteroconchia</taxon>
        <taxon>Euheterodonta</taxon>
        <taxon>Imparidentia</taxon>
        <taxon>Neoheterodontei</taxon>
        <taxon>Myida</taxon>
        <taxon>Dreissenoidea</taxon>
        <taxon>Dreissenidae</taxon>
        <taxon>Dreissena</taxon>
    </lineage>
</organism>
<accession>A0A9D4EZD8</accession>
<sequence length="86" mass="9596">MLKWLAAFLTTRKIKVRMQEATFETANTINGCPQGSVLSPILFSATMNTEQLDSTIKDHHAQNNIDLINLSLFVDDSTIWTTAKSP</sequence>
<reference evidence="2" key="1">
    <citation type="journal article" date="2019" name="bioRxiv">
        <title>The Genome of the Zebra Mussel, Dreissena polymorpha: A Resource for Invasive Species Research.</title>
        <authorList>
            <person name="McCartney M.A."/>
            <person name="Auch B."/>
            <person name="Kono T."/>
            <person name="Mallez S."/>
            <person name="Zhang Y."/>
            <person name="Obille A."/>
            <person name="Becker A."/>
            <person name="Abrahante J.E."/>
            <person name="Garbe J."/>
            <person name="Badalamenti J.P."/>
            <person name="Herman A."/>
            <person name="Mangelson H."/>
            <person name="Liachko I."/>
            <person name="Sullivan S."/>
            <person name="Sone E.D."/>
            <person name="Koren S."/>
            <person name="Silverstein K.A.T."/>
            <person name="Beckman K.B."/>
            <person name="Gohl D.M."/>
        </authorList>
    </citation>
    <scope>NUCLEOTIDE SEQUENCE</scope>
    <source>
        <strain evidence="2">Duluth1</strain>
        <tissue evidence="2">Whole animal</tissue>
    </source>
</reference>
<dbReference type="AlphaFoldDB" id="A0A9D4EZD8"/>
<evidence type="ECO:0000313" key="3">
    <source>
        <dbReference type="Proteomes" id="UP000828390"/>
    </source>
</evidence>
<feature type="domain" description="Reverse transcriptase" evidence="1">
    <location>
        <begin position="1"/>
        <end position="86"/>
    </location>
</feature>
<dbReference type="PROSITE" id="PS50878">
    <property type="entry name" value="RT_POL"/>
    <property type="match status" value="1"/>
</dbReference>
<reference evidence="2" key="2">
    <citation type="submission" date="2020-11" db="EMBL/GenBank/DDBJ databases">
        <authorList>
            <person name="McCartney M.A."/>
            <person name="Auch B."/>
            <person name="Kono T."/>
            <person name="Mallez S."/>
            <person name="Becker A."/>
            <person name="Gohl D.M."/>
            <person name="Silverstein K.A.T."/>
            <person name="Koren S."/>
            <person name="Bechman K.B."/>
            <person name="Herman A."/>
            <person name="Abrahante J.E."/>
            <person name="Garbe J."/>
        </authorList>
    </citation>
    <scope>NUCLEOTIDE SEQUENCE</scope>
    <source>
        <strain evidence="2">Duluth1</strain>
        <tissue evidence="2">Whole animal</tissue>
    </source>
</reference>
<gene>
    <name evidence="2" type="ORF">DPMN_167746</name>
</gene>
<protein>
    <recommendedName>
        <fullName evidence="1">Reverse transcriptase domain-containing protein</fullName>
    </recommendedName>
</protein>
<dbReference type="Pfam" id="PF00078">
    <property type="entry name" value="RVT_1"/>
    <property type="match status" value="1"/>
</dbReference>
<dbReference type="EMBL" id="JAIWYP010000008">
    <property type="protein sequence ID" value="KAH3789564.1"/>
    <property type="molecule type" value="Genomic_DNA"/>
</dbReference>
<evidence type="ECO:0000259" key="1">
    <source>
        <dbReference type="PROSITE" id="PS50878"/>
    </source>
</evidence>
<proteinExistence type="predicted"/>